<feature type="transmembrane region" description="Helical" evidence="5">
    <location>
        <begin position="216"/>
        <end position="239"/>
    </location>
</feature>
<feature type="transmembrane region" description="Helical" evidence="5">
    <location>
        <begin position="143"/>
        <end position="165"/>
    </location>
</feature>
<dbReference type="AlphaFoldDB" id="A0A1E3WJI8"/>
<proteinExistence type="predicted"/>
<protein>
    <submittedName>
        <fullName evidence="6">Putative O-antigen transporter</fullName>
    </submittedName>
</protein>
<comment type="subcellular location">
    <subcellularLocation>
        <location evidence="1">Membrane</location>
        <topology evidence="1">Multi-pass membrane protein</topology>
    </subcellularLocation>
</comment>
<feature type="transmembrane region" description="Helical" evidence="5">
    <location>
        <begin position="283"/>
        <end position="306"/>
    </location>
</feature>
<evidence type="ECO:0000256" key="1">
    <source>
        <dbReference type="ARBA" id="ARBA00004141"/>
    </source>
</evidence>
<feature type="transmembrane region" description="Helical" evidence="5">
    <location>
        <begin position="358"/>
        <end position="375"/>
    </location>
</feature>
<feature type="transmembrane region" description="Helical" evidence="5">
    <location>
        <begin position="251"/>
        <end position="271"/>
    </location>
</feature>
<evidence type="ECO:0000256" key="3">
    <source>
        <dbReference type="ARBA" id="ARBA00022989"/>
    </source>
</evidence>
<accession>A0A1E3WJI8</accession>
<keyword evidence="2 5" id="KW-0812">Transmembrane</keyword>
<keyword evidence="4 5" id="KW-0472">Membrane</keyword>
<feature type="transmembrane region" description="Helical" evidence="5">
    <location>
        <begin position="381"/>
        <end position="401"/>
    </location>
</feature>
<feature type="transmembrane region" description="Helical" evidence="5">
    <location>
        <begin position="171"/>
        <end position="195"/>
    </location>
</feature>
<dbReference type="InterPro" id="IPR002797">
    <property type="entry name" value="Polysacc_synth"/>
</dbReference>
<feature type="transmembrane region" description="Helical" evidence="5">
    <location>
        <begin position="318"/>
        <end position="337"/>
    </location>
</feature>
<comment type="caution">
    <text evidence="6">The sequence shown here is derived from an EMBL/GenBank/DDBJ whole genome shotgun (WGS) entry which is preliminary data.</text>
</comment>
<feature type="transmembrane region" description="Helical" evidence="5">
    <location>
        <begin position="12"/>
        <end position="34"/>
    </location>
</feature>
<evidence type="ECO:0000313" key="7">
    <source>
        <dbReference type="Proteomes" id="UP000095131"/>
    </source>
</evidence>
<dbReference type="InterPro" id="IPR052556">
    <property type="entry name" value="PolySynth_Transporter"/>
</dbReference>
<evidence type="ECO:0000313" key="6">
    <source>
        <dbReference type="EMBL" id="ODS09931.1"/>
    </source>
</evidence>
<gene>
    <name evidence="6" type="ORF">VSF3289_00169</name>
</gene>
<feature type="transmembrane region" description="Helical" evidence="5">
    <location>
        <begin position="85"/>
        <end position="111"/>
    </location>
</feature>
<name>A0A1E3WJI8_9VIBR</name>
<evidence type="ECO:0000256" key="2">
    <source>
        <dbReference type="ARBA" id="ARBA00022692"/>
    </source>
</evidence>
<dbReference type="PANTHER" id="PTHR43424:SF1">
    <property type="entry name" value="LOCUS PUTATIVE PROTEIN 1-RELATED"/>
    <property type="match status" value="1"/>
</dbReference>
<dbReference type="Proteomes" id="UP000095131">
    <property type="component" value="Unassembled WGS sequence"/>
</dbReference>
<dbReference type="Pfam" id="PF01943">
    <property type="entry name" value="Polysacc_synt"/>
    <property type="match status" value="1"/>
</dbReference>
<dbReference type="GO" id="GO:0016020">
    <property type="term" value="C:membrane"/>
    <property type="evidence" value="ECO:0007669"/>
    <property type="project" value="UniProtKB-SubCell"/>
</dbReference>
<evidence type="ECO:0000256" key="4">
    <source>
        <dbReference type="ARBA" id="ARBA00023136"/>
    </source>
</evidence>
<feature type="transmembrane region" description="Helical" evidence="5">
    <location>
        <begin position="46"/>
        <end position="64"/>
    </location>
</feature>
<dbReference type="EMBL" id="MDCJ01000002">
    <property type="protein sequence ID" value="ODS09931.1"/>
    <property type="molecule type" value="Genomic_DNA"/>
</dbReference>
<keyword evidence="3 5" id="KW-1133">Transmembrane helix</keyword>
<feature type="transmembrane region" description="Helical" evidence="5">
    <location>
        <begin position="117"/>
        <end position="136"/>
    </location>
</feature>
<dbReference type="PANTHER" id="PTHR43424">
    <property type="entry name" value="LOCUS PUTATIVE PROTEIN 1-RELATED"/>
    <property type="match status" value="1"/>
</dbReference>
<organism evidence="6 7">
    <name type="scientific">Vibrio scophthalmi</name>
    <dbReference type="NCBI Taxonomy" id="45658"/>
    <lineage>
        <taxon>Bacteria</taxon>
        <taxon>Pseudomonadati</taxon>
        <taxon>Pseudomonadota</taxon>
        <taxon>Gammaproteobacteria</taxon>
        <taxon>Vibrionales</taxon>
        <taxon>Vibrionaceae</taxon>
        <taxon>Vibrio</taxon>
    </lineage>
</organism>
<reference evidence="6 7" key="1">
    <citation type="submission" date="2016-08" db="EMBL/GenBank/DDBJ databases">
        <title>Genome sequencing of Vibrio scophthalmi strain FP3289, an isolated from Paralichthys olivaceus.</title>
        <authorList>
            <person name="Han H.-J."/>
        </authorList>
    </citation>
    <scope>NUCLEOTIDE SEQUENCE [LARGE SCALE GENOMIC DNA]</scope>
    <source>
        <strain evidence="6 7">FP3289</strain>
    </source>
</reference>
<evidence type="ECO:0000256" key="5">
    <source>
        <dbReference type="SAM" id="Phobius"/>
    </source>
</evidence>
<sequence>MRYAINYNLIKNFLYLALIEGTAVLVPIIIYPYVLSIFGVSSVGNIVFYQAIVAYVIVVVQFGFSISATREVVLKYNDNIKLSSLFVSVFIIKMILFILAVLITLCFELIVSSELDSIFYILMTLAFSEVFNLLWFYQGLDRIRLFSISIAMSRIVTLILVFMFIRTNEQINTYALFLVAPNLFVNIVIFTYTIYKVKIKVIFNRKETIKMFREGFGLFMSRASSVFSAKGAMVFLGIMDSSGRAVAYFDLANRLVGLVQLPFNLFNRVYYPTAVKEKNYSNSMAVIGWVFALSIIVCVVVTFWVGDLILLYTGNNDMTYSALVFYVLVATVPINVISHNVGNCILIVYGRIRMFNNSVYLSTLMFIMLLLIFYLNKIENLILVAVAIVAFALVVMVMRVFEVYRVISDVKCIEKV</sequence>